<name>A0AAE1QUX3_9SOLA</name>
<dbReference type="GO" id="GO:0010333">
    <property type="term" value="F:terpene synthase activity"/>
    <property type="evidence" value="ECO:0007669"/>
    <property type="project" value="InterPro"/>
</dbReference>
<organism evidence="2 3">
    <name type="scientific">Anisodus tanguticus</name>
    <dbReference type="NCBI Taxonomy" id="243964"/>
    <lineage>
        <taxon>Eukaryota</taxon>
        <taxon>Viridiplantae</taxon>
        <taxon>Streptophyta</taxon>
        <taxon>Embryophyta</taxon>
        <taxon>Tracheophyta</taxon>
        <taxon>Spermatophyta</taxon>
        <taxon>Magnoliopsida</taxon>
        <taxon>eudicotyledons</taxon>
        <taxon>Gunneridae</taxon>
        <taxon>Pentapetalae</taxon>
        <taxon>asterids</taxon>
        <taxon>lamiids</taxon>
        <taxon>Solanales</taxon>
        <taxon>Solanaceae</taxon>
        <taxon>Solanoideae</taxon>
        <taxon>Hyoscyameae</taxon>
        <taxon>Anisodus</taxon>
    </lineage>
</organism>
<proteinExistence type="predicted"/>
<feature type="domain" description="Terpene synthase N-terminal" evidence="1">
    <location>
        <begin position="5"/>
        <end position="81"/>
    </location>
</feature>
<dbReference type="SUPFAM" id="SSF48239">
    <property type="entry name" value="Terpenoid cyclases/Protein prenyltransferases"/>
    <property type="match status" value="2"/>
</dbReference>
<dbReference type="Gene3D" id="1.10.600.10">
    <property type="entry name" value="Farnesyl Diphosphate Synthase"/>
    <property type="match status" value="1"/>
</dbReference>
<dbReference type="Proteomes" id="UP001291623">
    <property type="component" value="Unassembled WGS sequence"/>
</dbReference>
<feature type="domain" description="Terpene synthase N-terminal" evidence="1">
    <location>
        <begin position="161"/>
        <end position="251"/>
    </location>
</feature>
<dbReference type="InterPro" id="IPR008949">
    <property type="entry name" value="Isoprenoid_synthase_dom_sf"/>
</dbReference>
<dbReference type="InterPro" id="IPR008930">
    <property type="entry name" value="Terpenoid_cyclase/PrenylTrfase"/>
</dbReference>
<dbReference type="InterPro" id="IPR001906">
    <property type="entry name" value="Terpene_synth_N"/>
</dbReference>
<dbReference type="AlphaFoldDB" id="A0AAE1QUX3"/>
<dbReference type="EMBL" id="JAVYJV010000023">
    <property type="protein sequence ID" value="KAK4340065.1"/>
    <property type="molecule type" value="Genomic_DNA"/>
</dbReference>
<accession>A0AAE1QUX3</accession>
<comment type="caution">
    <text evidence="2">The sequence shown here is derived from an EMBL/GenBank/DDBJ whole genome shotgun (WGS) entry which is preliminary data.</text>
</comment>
<evidence type="ECO:0000259" key="1">
    <source>
        <dbReference type="Pfam" id="PF01397"/>
    </source>
</evidence>
<dbReference type="GO" id="GO:0016114">
    <property type="term" value="P:terpenoid biosynthetic process"/>
    <property type="evidence" value="ECO:0007669"/>
    <property type="project" value="InterPro"/>
</dbReference>
<dbReference type="PANTHER" id="PTHR31225">
    <property type="entry name" value="OS04G0344100 PROTEIN-RELATED"/>
    <property type="match status" value="1"/>
</dbReference>
<reference evidence="2" key="1">
    <citation type="submission" date="2023-12" db="EMBL/GenBank/DDBJ databases">
        <title>Genome assembly of Anisodus tanguticus.</title>
        <authorList>
            <person name="Wang Y.-J."/>
        </authorList>
    </citation>
    <scope>NUCLEOTIDE SEQUENCE</scope>
    <source>
        <strain evidence="2">KB-2021</strain>
        <tissue evidence="2">Leaf</tissue>
    </source>
</reference>
<evidence type="ECO:0000313" key="3">
    <source>
        <dbReference type="Proteomes" id="UP001291623"/>
    </source>
</evidence>
<keyword evidence="3" id="KW-1185">Reference proteome</keyword>
<dbReference type="Gene3D" id="1.50.10.130">
    <property type="entry name" value="Terpene synthase, N-terminal domain"/>
    <property type="match status" value="2"/>
</dbReference>
<dbReference type="Pfam" id="PF01397">
    <property type="entry name" value="Terpene_synth"/>
    <property type="match status" value="2"/>
</dbReference>
<dbReference type="InterPro" id="IPR050148">
    <property type="entry name" value="Terpene_synthase-like"/>
</dbReference>
<dbReference type="PANTHER" id="PTHR31225:SF201">
    <property type="entry name" value="(-)-CAMPHENE_TRICYCLENE SYNTHASE, CHLOROPLASTIC"/>
    <property type="match status" value="1"/>
</dbReference>
<evidence type="ECO:0000313" key="2">
    <source>
        <dbReference type="EMBL" id="KAK4340065.1"/>
    </source>
</evidence>
<sequence length="252" mass="29749">MFLVFLDILNDFKDEQGNFNQSLCKDIEGLQLYEASYLSTETENDILESANTFTMSHLKKHLPNNQQGEDNLTFSLVRHALELPLHCMMLRVETKWYINIYERMPNADPQMLEFELAKLDYNIVQAIHQEDLRNLSSFSYLFLSTVSSLSFEVHFSDFVALKDEKFIRRRDELKMEVMIMLNDHNTKPLNKLEIIDNLQRLGLCYHFEDEIYNILNKLCGKFCKRSKRDLYAKALEFRLLRQHGFNISQGAL</sequence>
<dbReference type="InterPro" id="IPR036965">
    <property type="entry name" value="Terpene_synth_N_sf"/>
</dbReference>
<gene>
    <name evidence="2" type="ORF">RND71_041527</name>
</gene>
<protein>
    <recommendedName>
        <fullName evidence="1">Terpene synthase N-terminal domain-containing protein</fullName>
    </recommendedName>
</protein>